<dbReference type="GO" id="GO:0032422">
    <property type="term" value="F:purine-rich negative regulatory element binding"/>
    <property type="evidence" value="ECO:0007669"/>
    <property type="project" value="InterPro"/>
</dbReference>
<dbReference type="Proteomes" id="UP001174909">
    <property type="component" value="Unassembled WGS sequence"/>
</dbReference>
<comment type="caution">
    <text evidence="3">The sequence shown here is derived from an EMBL/GenBank/DDBJ whole genome shotgun (WGS) entry which is preliminary data.</text>
</comment>
<evidence type="ECO:0000313" key="3">
    <source>
        <dbReference type="EMBL" id="CAI8043005.1"/>
    </source>
</evidence>
<evidence type="ECO:0008006" key="5">
    <source>
        <dbReference type="Google" id="ProtNLM"/>
    </source>
</evidence>
<dbReference type="Pfam" id="PF11680">
    <property type="entry name" value="DUF3276"/>
    <property type="match status" value="1"/>
</dbReference>
<dbReference type="GO" id="GO:0000977">
    <property type="term" value="F:RNA polymerase II transcription regulatory region sequence-specific DNA binding"/>
    <property type="evidence" value="ECO:0007669"/>
    <property type="project" value="InterPro"/>
</dbReference>
<evidence type="ECO:0000256" key="1">
    <source>
        <dbReference type="ARBA" id="ARBA00009251"/>
    </source>
</evidence>
<proteinExistence type="inferred from homology"/>
<keyword evidence="4" id="KW-1185">Reference proteome</keyword>
<reference evidence="3" key="1">
    <citation type="submission" date="2023-03" db="EMBL/GenBank/DDBJ databases">
        <authorList>
            <person name="Steffen K."/>
            <person name="Cardenas P."/>
        </authorList>
    </citation>
    <scope>NUCLEOTIDE SEQUENCE</scope>
</reference>
<sequence>MFSSRTTVGNRTYFFNVKENRTGDVFLNVVESKKRGGETDFERHSIIIFEEDMAGFLASFDKAIAFIRAREQTRRG</sequence>
<dbReference type="InterPro" id="IPR006628">
    <property type="entry name" value="PUR-bd_fam"/>
</dbReference>
<organism evidence="3 4">
    <name type="scientific">Geodia barretti</name>
    <name type="common">Barrett's horny sponge</name>
    <dbReference type="NCBI Taxonomy" id="519541"/>
    <lineage>
        <taxon>Eukaryota</taxon>
        <taxon>Metazoa</taxon>
        <taxon>Porifera</taxon>
        <taxon>Demospongiae</taxon>
        <taxon>Heteroscleromorpha</taxon>
        <taxon>Tetractinellida</taxon>
        <taxon>Astrophorina</taxon>
        <taxon>Geodiidae</taxon>
        <taxon>Geodia</taxon>
    </lineage>
</organism>
<protein>
    <recommendedName>
        <fullName evidence="5">DNA-binding protein</fullName>
    </recommendedName>
</protein>
<accession>A0AA35T761</accession>
<dbReference type="AlphaFoldDB" id="A0AA35T761"/>
<evidence type="ECO:0000256" key="2">
    <source>
        <dbReference type="ARBA" id="ARBA00023125"/>
    </source>
</evidence>
<dbReference type="SMART" id="SM00712">
    <property type="entry name" value="PUR"/>
    <property type="match status" value="1"/>
</dbReference>
<dbReference type="EMBL" id="CASHTH010003295">
    <property type="protein sequence ID" value="CAI8043005.1"/>
    <property type="molecule type" value="Genomic_DNA"/>
</dbReference>
<keyword evidence="2" id="KW-0238">DNA-binding</keyword>
<dbReference type="Gene3D" id="3.10.450.700">
    <property type="match status" value="1"/>
</dbReference>
<evidence type="ECO:0000313" key="4">
    <source>
        <dbReference type="Proteomes" id="UP001174909"/>
    </source>
</evidence>
<comment type="similarity">
    <text evidence="1">Belongs to the PUR DNA-binding protein family.</text>
</comment>
<gene>
    <name evidence="3" type="ORF">GBAR_LOCUS23848</name>
</gene>
<name>A0AA35T761_GEOBA</name>